<protein>
    <submittedName>
        <fullName evidence="7">Sigma-70 family RNA polymerase sigma factor</fullName>
    </submittedName>
</protein>
<keyword evidence="2" id="KW-0805">Transcription regulation</keyword>
<dbReference type="NCBIfam" id="TIGR02937">
    <property type="entry name" value="sigma70-ECF"/>
    <property type="match status" value="1"/>
</dbReference>
<evidence type="ECO:0000256" key="4">
    <source>
        <dbReference type="ARBA" id="ARBA00023163"/>
    </source>
</evidence>
<gene>
    <name evidence="7" type="ORF">JIV24_11185</name>
</gene>
<feature type="domain" description="RNA polymerase sigma factor 70 region 4 type 2" evidence="6">
    <location>
        <begin position="108"/>
        <end position="158"/>
    </location>
</feature>
<reference evidence="7 8" key="1">
    <citation type="submission" date="2021-01" db="EMBL/GenBank/DDBJ databases">
        <title>Carboxyliciviraga sp.nov., isolated from coastal sediments.</title>
        <authorList>
            <person name="Lu D."/>
            <person name="Zhang T."/>
        </authorList>
    </citation>
    <scope>NUCLEOTIDE SEQUENCE [LARGE SCALE GENOMIC DNA]</scope>
    <source>
        <strain evidence="7 8">N1Y132</strain>
    </source>
</reference>
<evidence type="ECO:0000259" key="6">
    <source>
        <dbReference type="Pfam" id="PF08281"/>
    </source>
</evidence>
<comment type="caution">
    <text evidence="7">The sequence shown here is derived from an EMBL/GenBank/DDBJ whole genome shotgun (WGS) entry which is preliminary data.</text>
</comment>
<dbReference type="Pfam" id="PF08281">
    <property type="entry name" value="Sigma70_r4_2"/>
    <property type="match status" value="1"/>
</dbReference>
<dbReference type="RefSeq" id="WP_200465125.1">
    <property type="nucleotide sequence ID" value="NZ_JAENRR010000023.1"/>
</dbReference>
<sequence length="167" mass="19825">MTAEQFNHRLLGLQQKMFSYALTLTANEEDAHDLVQETNFRALSSREKFVMNTNFSAWMHTIMRNSFINNYRRKYKMRQAPMLVDEVNYLSNKYYTVDTPDVIHYTGEIRTQMGKLEGEFKQPLTMHMEGYKYKEIAEQLEMPIGTVKSRIFFGRKKLQKMIELAID</sequence>
<dbReference type="InterPro" id="IPR013249">
    <property type="entry name" value="RNA_pol_sigma70_r4_t2"/>
</dbReference>
<dbReference type="SUPFAM" id="SSF88946">
    <property type="entry name" value="Sigma2 domain of RNA polymerase sigma factors"/>
    <property type="match status" value="1"/>
</dbReference>
<dbReference type="InterPro" id="IPR039425">
    <property type="entry name" value="RNA_pol_sigma-70-like"/>
</dbReference>
<dbReference type="InterPro" id="IPR014284">
    <property type="entry name" value="RNA_pol_sigma-70_dom"/>
</dbReference>
<feature type="domain" description="RNA polymerase sigma-70 region 2" evidence="5">
    <location>
        <begin position="14"/>
        <end position="74"/>
    </location>
</feature>
<dbReference type="EMBL" id="JAENRR010000023">
    <property type="protein sequence ID" value="MBK3517897.1"/>
    <property type="molecule type" value="Genomic_DNA"/>
</dbReference>
<dbReference type="Pfam" id="PF04542">
    <property type="entry name" value="Sigma70_r2"/>
    <property type="match status" value="1"/>
</dbReference>
<dbReference type="InterPro" id="IPR036388">
    <property type="entry name" value="WH-like_DNA-bd_sf"/>
</dbReference>
<dbReference type="SUPFAM" id="SSF88659">
    <property type="entry name" value="Sigma3 and sigma4 domains of RNA polymerase sigma factors"/>
    <property type="match status" value="1"/>
</dbReference>
<dbReference type="PANTHER" id="PTHR43133:SF25">
    <property type="entry name" value="RNA POLYMERASE SIGMA FACTOR RFAY-RELATED"/>
    <property type="match status" value="1"/>
</dbReference>
<comment type="similarity">
    <text evidence="1">Belongs to the sigma-70 factor family. ECF subfamily.</text>
</comment>
<organism evidence="7 8">
    <name type="scientific">Carboxylicivirga marina</name>
    <dbReference type="NCBI Taxonomy" id="2800988"/>
    <lineage>
        <taxon>Bacteria</taxon>
        <taxon>Pseudomonadati</taxon>
        <taxon>Bacteroidota</taxon>
        <taxon>Bacteroidia</taxon>
        <taxon>Marinilabiliales</taxon>
        <taxon>Marinilabiliaceae</taxon>
        <taxon>Carboxylicivirga</taxon>
    </lineage>
</organism>
<dbReference type="InterPro" id="IPR013324">
    <property type="entry name" value="RNA_pol_sigma_r3/r4-like"/>
</dbReference>
<dbReference type="InterPro" id="IPR013325">
    <property type="entry name" value="RNA_pol_sigma_r2"/>
</dbReference>
<evidence type="ECO:0000256" key="1">
    <source>
        <dbReference type="ARBA" id="ARBA00010641"/>
    </source>
</evidence>
<evidence type="ECO:0000259" key="5">
    <source>
        <dbReference type="Pfam" id="PF04542"/>
    </source>
</evidence>
<evidence type="ECO:0000256" key="3">
    <source>
        <dbReference type="ARBA" id="ARBA00023082"/>
    </source>
</evidence>
<proteinExistence type="inferred from homology"/>
<dbReference type="Gene3D" id="1.10.10.10">
    <property type="entry name" value="Winged helix-like DNA-binding domain superfamily/Winged helix DNA-binding domain"/>
    <property type="match status" value="1"/>
</dbReference>
<evidence type="ECO:0000313" key="7">
    <source>
        <dbReference type="EMBL" id="MBK3517897.1"/>
    </source>
</evidence>
<evidence type="ECO:0000313" key="8">
    <source>
        <dbReference type="Proteomes" id="UP000605676"/>
    </source>
</evidence>
<keyword evidence="4" id="KW-0804">Transcription</keyword>
<accession>A0ABS1HK18</accession>
<dbReference type="Gene3D" id="1.10.1740.10">
    <property type="match status" value="1"/>
</dbReference>
<evidence type="ECO:0000256" key="2">
    <source>
        <dbReference type="ARBA" id="ARBA00023015"/>
    </source>
</evidence>
<dbReference type="Proteomes" id="UP000605676">
    <property type="component" value="Unassembled WGS sequence"/>
</dbReference>
<dbReference type="InterPro" id="IPR007627">
    <property type="entry name" value="RNA_pol_sigma70_r2"/>
</dbReference>
<name>A0ABS1HK18_9BACT</name>
<keyword evidence="8" id="KW-1185">Reference proteome</keyword>
<keyword evidence="3" id="KW-0731">Sigma factor</keyword>
<dbReference type="PANTHER" id="PTHR43133">
    <property type="entry name" value="RNA POLYMERASE ECF-TYPE SIGMA FACTO"/>
    <property type="match status" value="1"/>
</dbReference>